<name>A0ABW1G6J0_9ACTN</name>
<dbReference type="PANTHER" id="PTHR36840:SF1">
    <property type="entry name" value="BLL5714 PROTEIN"/>
    <property type="match status" value="1"/>
</dbReference>
<feature type="transmembrane region" description="Helical" evidence="1">
    <location>
        <begin position="21"/>
        <end position="39"/>
    </location>
</feature>
<gene>
    <name evidence="2" type="ORF">ACFP3V_16505</name>
</gene>
<dbReference type="EMBL" id="JBHSQJ010000065">
    <property type="protein sequence ID" value="MFC5908811.1"/>
    <property type="molecule type" value="Genomic_DNA"/>
</dbReference>
<dbReference type="RefSeq" id="WP_380584040.1">
    <property type="nucleotide sequence ID" value="NZ_JBHSQJ010000065.1"/>
</dbReference>
<sequence>MSTEQPALSAAPAQRVRPLELFFDLVFVFTITQIASVLADDPSGRGLLRCLLLLAVTWWMYGGFAWLTNSLDLDRTRPRLLVLAGTGAFFLMSVAVPRTFEEGPWGLLFGLAYLGVVLVHTLGFLTSSGRAGILRLGPLNLTAALLVVAAGAAPAATRGWLIAGAALLEVVSPFLVGIGGFTVGVGHFVERHGLAVLILLGESIAEVGAAASHERAVAPVVLGALLALALSAALWWLYFDREDRDSESLLEAVPPELRGRSSLYSYGYAYLVLIFGIAVAAVGMEECVSGFDVPLHGTEALLLPLGLSLFLFGAACFHRVLARSWPLQRLAAAGSVWTVLPAARVAGWCALVLATALVVALTAAEGRSGPSAGVVAEGS</sequence>
<feature type="transmembrane region" description="Helical" evidence="1">
    <location>
        <begin position="342"/>
        <end position="364"/>
    </location>
</feature>
<protein>
    <submittedName>
        <fullName evidence="2">Low temperature requirement protein A</fullName>
    </submittedName>
</protein>
<dbReference type="Proteomes" id="UP001596174">
    <property type="component" value="Unassembled WGS sequence"/>
</dbReference>
<keyword evidence="1" id="KW-0812">Transmembrane</keyword>
<dbReference type="Pfam" id="PF06772">
    <property type="entry name" value="LtrA"/>
    <property type="match status" value="1"/>
</dbReference>
<accession>A0ABW1G6J0</accession>
<organism evidence="2 3">
    <name type="scientific">Streptacidiphilus monticola</name>
    <dbReference type="NCBI Taxonomy" id="2161674"/>
    <lineage>
        <taxon>Bacteria</taxon>
        <taxon>Bacillati</taxon>
        <taxon>Actinomycetota</taxon>
        <taxon>Actinomycetes</taxon>
        <taxon>Kitasatosporales</taxon>
        <taxon>Streptomycetaceae</taxon>
        <taxon>Streptacidiphilus</taxon>
    </lineage>
</organism>
<comment type="caution">
    <text evidence="2">The sequence shown here is derived from an EMBL/GenBank/DDBJ whole genome shotgun (WGS) entry which is preliminary data.</text>
</comment>
<reference evidence="3" key="1">
    <citation type="journal article" date="2019" name="Int. J. Syst. Evol. Microbiol.">
        <title>The Global Catalogue of Microorganisms (GCM) 10K type strain sequencing project: providing services to taxonomists for standard genome sequencing and annotation.</title>
        <authorList>
            <consortium name="The Broad Institute Genomics Platform"/>
            <consortium name="The Broad Institute Genome Sequencing Center for Infectious Disease"/>
            <person name="Wu L."/>
            <person name="Ma J."/>
        </authorList>
    </citation>
    <scope>NUCLEOTIDE SEQUENCE [LARGE SCALE GENOMIC DNA]</scope>
    <source>
        <strain evidence="3">JCM 4816</strain>
    </source>
</reference>
<proteinExistence type="predicted"/>
<feature type="transmembrane region" description="Helical" evidence="1">
    <location>
        <begin position="159"/>
        <end position="181"/>
    </location>
</feature>
<keyword evidence="1" id="KW-0472">Membrane</keyword>
<dbReference type="PANTHER" id="PTHR36840">
    <property type="entry name" value="BLL5714 PROTEIN"/>
    <property type="match status" value="1"/>
</dbReference>
<keyword evidence="3" id="KW-1185">Reference proteome</keyword>
<dbReference type="InterPro" id="IPR010640">
    <property type="entry name" value="Low_temperature_requirement_A"/>
</dbReference>
<feature type="transmembrane region" description="Helical" evidence="1">
    <location>
        <begin position="217"/>
        <end position="239"/>
    </location>
</feature>
<feature type="transmembrane region" description="Helical" evidence="1">
    <location>
        <begin position="80"/>
        <end position="100"/>
    </location>
</feature>
<feature type="transmembrane region" description="Helical" evidence="1">
    <location>
        <begin position="302"/>
        <end position="321"/>
    </location>
</feature>
<evidence type="ECO:0000313" key="2">
    <source>
        <dbReference type="EMBL" id="MFC5908811.1"/>
    </source>
</evidence>
<feature type="transmembrane region" description="Helical" evidence="1">
    <location>
        <begin position="51"/>
        <end position="68"/>
    </location>
</feature>
<keyword evidence="1" id="KW-1133">Transmembrane helix</keyword>
<feature type="transmembrane region" description="Helical" evidence="1">
    <location>
        <begin position="106"/>
        <end position="125"/>
    </location>
</feature>
<evidence type="ECO:0000313" key="3">
    <source>
        <dbReference type="Proteomes" id="UP001596174"/>
    </source>
</evidence>
<feature type="transmembrane region" description="Helical" evidence="1">
    <location>
        <begin position="132"/>
        <end position="153"/>
    </location>
</feature>
<feature type="transmembrane region" description="Helical" evidence="1">
    <location>
        <begin position="263"/>
        <end position="282"/>
    </location>
</feature>
<evidence type="ECO:0000256" key="1">
    <source>
        <dbReference type="SAM" id="Phobius"/>
    </source>
</evidence>